<gene>
    <name evidence="1" type="ORF">LTR77_010081</name>
</gene>
<comment type="caution">
    <text evidence="1">The sequence shown here is derived from an EMBL/GenBank/DDBJ whole genome shotgun (WGS) entry which is preliminary data.</text>
</comment>
<name>A0AAV9P0N5_9PEZI</name>
<reference evidence="1 2" key="1">
    <citation type="submission" date="2023-08" db="EMBL/GenBank/DDBJ databases">
        <title>Black Yeasts Isolated from many extreme environments.</title>
        <authorList>
            <person name="Coleine C."/>
            <person name="Stajich J.E."/>
            <person name="Selbmann L."/>
        </authorList>
    </citation>
    <scope>NUCLEOTIDE SEQUENCE [LARGE SCALE GENOMIC DNA]</scope>
    <source>
        <strain evidence="1 2">CCFEE 5935</strain>
    </source>
</reference>
<protein>
    <submittedName>
        <fullName evidence="1">Uncharacterized protein</fullName>
    </submittedName>
</protein>
<evidence type="ECO:0000313" key="1">
    <source>
        <dbReference type="EMBL" id="KAK5164385.1"/>
    </source>
</evidence>
<evidence type="ECO:0000313" key="2">
    <source>
        <dbReference type="Proteomes" id="UP001337655"/>
    </source>
</evidence>
<dbReference type="AlphaFoldDB" id="A0AAV9P0N5"/>
<sequence>MLLGPSNAQTNEQNAPHRLGANFDYNLTLSFNDGGTSNCPRNASNAGSSVTVSTKWRGPRSCLNLDEIFLSNSTSENNHTIPFAVYNRDHYSLETNYSTIVYHQYSTTSRWDDRNDTSEFADRYVQFYSDRDCQQGDDGTGGDVFPWYESSCRAEYACSQVEFNIRSFLVGPVTDEYSDGRCRLTAQYGAGSSVRPWLAAVVGVGAVVALFVGL</sequence>
<dbReference type="EMBL" id="JAVRRT010000020">
    <property type="protein sequence ID" value="KAK5164385.1"/>
    <property type="molecule type" value="Genomic_DNA"/>
</dbReference>
<proteinExistence type="predicted"/>
<keyword evidence="2" id="KW-1185">Reference proteome</keyword>
<dbReference type="Proteomes" id="UP001337655">
    <property type="component" value="Unassembled WGS sequence"/>
</dbReference>
<dbReference type="RefSeq" id="XP_064654678.1">
    <property type="nucleotide sequence ID" value="XM_064807305.1"/>
</dbReference>
<accession>A0AAV9P0N5</accession>
<organism evidence="1 2">
    <name type="scientific">Saxophila tyrrhenica</name>
    <dbReference type="NCBI Taxonomy" id="1690608"/>
    <lineage>
        <taxon>Eukaryota</taxon>
        <taxon>Fungi</taxon>
        <taxon>Dikarya</taxon>
        <taxon>Ascomycota</taxon>
        <taxon>Pezizomycotina</taxon>
        <taxon>Dothideomycetes</taxon>
        <taxon>Dothideomycetidae</taxon>
        <taxon>Mycosphaerellales</taxon>
        <taxon>Extremaceae</taxon>
        <taxon>Saxophila</taxon>
    </lineage>
</organism>
<dbReference type="GeneID" id="89931411"/>